<feature type="compositionally biased region" description="Polar residues" evidence="1">
    <location>
        <begin position="1"/>
        <end position="16"/>
    </location>
</feature>
<evidence type="ECO:0000313" key="4">
    <source>
        <dbReference type="Proteomes" id="UP001500635"/>
    </source>
</evidence>
<dbReference type="InterPro" id="IPR036866">
    <property type="entry name" value="RibonucZ/Hydroxyglut_hydro"/>
</dbReference>
<reference evidence="4" key="1">
    <citation type="journal article" date="2019" name="Int. J. Syst. Evol. Microbiol.">
        <title>The Global Catalogue of Microorganisms (GCM) 10K type strain sequencing project: providing services to taxonomists for standard genome sequencing and annotation.</title>
        <authorList>
            <consortium name="The Broad Institute Genomics Platform"/>
            <consortium name="The Broad Institute Genome Sequencing Center for Infectious Disease"/>
            <person name="Wu L."/>
            <person name="Ma J."/>
        </authorList>
    </citation>
    <scope>NUCLEOTIDE SEQUENCE [LARGE SCALE GENOMIC DNA]</scope>
    <source>
        <strain evidence="4">JCM 17688</strain>
    </source>
</reference>
<organism evidence="3 4">
    <name type="scientific">Tsukamurella soli</name>
    <dbReference type="NCBI Taxonomy" id="644556"/>
    <lineage>
        <taxon>Bacteria</taxon>
        <taxon>Bacillati</taxon>
        <taxon>Actinomycetota</taxon>
        <taxon>Actinomycetes</taxon>
        <taxon>Mycobacteriales</taxon>
        <taxon>Tsukamurellaceae</taxon>
        <taxon>Tsukamurella</taxon>
    </lineage>
</organism>
<name>A0ABP8JEY0_9ACTN</name>
<feature type="region of interest" description="Disordered" evidence="1">
    <location>
        <begin position="1"/>
        <end position="25"/>
    </location>
</feature>
<evidence type="ECO:0000259" key="2">
    <source>
        <dbReference type="SMART" id="SM00849"/>
    </source>
</evidence>
<keyword evidence="4" id="KW-1185">Reference proteome</keyword>
<protein>
    <submittedName>
        <fullName evidence="3">MBL fold metallo-hydrolase</fullName>
    </submittedName>
</protein>
<evidence type="ECO:0000313" key="3">
    <source>
        <dbReference type="EMBL" id="GAA4389734.1"/>
    </source>
</evidence>
<dbReference type="PANTHER" id="PTHR46233">
    <property type="entry name" value="HYDROXYACYLGLUTATHIONE HYDROLASE GLOC"/>
    <property type="match status" value="1"/>
</dbReference>
<dbReference type="Pfam" id="PF00753">
    <property type="entry name" value="Lactamase_B"/>
    <property type="match status" value="1"/>
</dbReference>
<dbReference type="SUPFAM" id="SSF56281">
    <property type="entry name" value="Metallo-hydrolase/oxidoreductase"/>
    <property type="match status" value="1"/>
</dbReference>
<dbReference type="Gene3D" id="3.60.15.10">
    <property type="entry name" value="Ribonuclease Z/Hydroxyacylglutathione hydrolase-like"/>
    <property type="match status" value="1"/>
</dbReference>
<dbReference type="EMBL" id="BAABFR010000020">
    <property type="protein sequence ID" value="GAA4389734.1"/>
    <property type="molecule type" value="Genomic_DNA"/>
</dbReference>
<sequence length="228" mass="23648">MGPVTSEVSVSDQYTGTVEPGGPAARRTVPGARIVKLSVGPMDNNVYLVSDDAGRTLLIDAANEADRVLDLARQVGGVELIVTTHRHADHWQALATVRDGLAVPAVAGVNDAAGIDAPTDRTLSDGDTLTVGGLTVDVIELVGHTPGSIALALNPADGPAHLFTGDCLFPGGVGRTGDPAAFTSLLDGVEEKVFARYGDDTVVYPGHGKDTTLGAERPHLAEWRARGW</sequence>
<evidence type="ECO:0000256" key="1">
    <source>
        <dbReference type="SAM" id="MobiDB-lite"/>
    </source>
</evidence>
<dbReference type="PANTHER" id="PTHR46233:SF1">
    <property type="entry name" value="CONSERVED PROTEIN"/>
    <property type="match status" value="1"/>
</dbReference>
<comment type="caution">
    <text evidence="3">The sequence shown here is derived from an EMBL/GenBank/DDBJ whole genome shotgun (WGS) entry which is preliminary data.</text>
</comment>
<feature type="domain" description="Metallo-beta-lactamase" evidence="2">
    <location>
        <begin position="43"/>
        <end position="207"/>
    </location>
</feature>
<gene>
    <name evidence="3" type="ORF">GCM10023147_16870</name>
</gene>
<dbReference type="InterPro" id="IPR051453">
    <property type="entry name" value="MBL_Glyoxalase_II"/>
</dbReference>
<dbReference type="SMART" id="SM00849">
    <property type="entry name" value="Lactamase_B"/>
    <property type="match status" value="1"/>
</dbReference>
<accession>A0ABP8JEY0</accession>
<proteinExistence type="predicted"/>
<dbReference type="CDD" id="cd06262">
    <property type="entry name" value="metallo-hydrolase-like_MBL-fold"/>
    <property type="match status" value="1"/>
</dbReference>
<dbReference type="InterPro" id="IPR001279">
    <property type="entry name" value="Metallo-B-lactamas"/>
</dbReference>
<dbReference type="Proteomes" id="UP001500635">
    <property type="component" value="Unassembled WGS sequence"/>
</dbReference>